<keyword evidence="1" id="KW-1133">Transmembrane helix</keyword>
<keyword evidence="1" id="KW-0472">Membrane</keyword>
<comment type="caution">
    <text evidence="2">The sequence shown here is derived from an EMBL/GenBank/DDBJ whole genome shotgun (WGS) entry which is preliminary data.</text>
</comment>
<proteinExistence type="predicted"/>
<gene>
    <name evidence="2" type="ORF">ACH5RR_003646</name>
</gene>
<name>A0ABD3AVG4_9GENT</name>
<evidence type="ECO:0000313" key="3">
    <source>
        <dbReference type="Proteomes" id="UP001630127"/>
    </source>
</evidence>
<sequence length="109" mass="12382">MWFSVQQCMVEAKLCYRFPELDGCCKKPTDCKINGTLSNSDCISWIPNDILCYPCNACKILMFREMKAYGKMVQFALVTSTILMVLVALLGVAEILMRELEEPAMEVQL</sequence>
<evidence type="ECO:0000256" key="1">
    <source>
        <dbReference type="SAM" id="Phobius"/>
    </source>
</evidence>
<keyword evidence="3" id="KW-1185">Reference proteome</keyword>
<reference evidence="2 3" key="1">
    <citation type="submission" date="2024-11" db="EMBL/GenBank/DDBJ databases">
        <title>A near-complete genome assembly of Cinchona calisaya.</title>
        <authorList>
            <person name="Lian D.C."/>
            <person name="Zhao X.W."/>
            <person name="Wei L."/>
        </authorList>
    </citation>
    <scope>NUCLEOTIDE SEQUENCE [LARGE SCALE GENOMIC DNA]</scope>
    <source>
        <tissue evidence="2">Nenye</tissue>
    </source>
</reference>
<dbReference type="Proteomes" id="UP001630127">
    <property type="component" value="Unassembled WGS sequence"/>
</dbReference>
<dbReference type="EMBL" id="JBJUIK010000002">
    <property type="protein sequence ID" value="KAL3535185.1"/>
    <property type="molecule type" value="Genomic_DNA"/>
</dbReference>
<feature type="transmembrane region" description="Helical" evidence="1">
    <location>
        <begin position="72"/>
        <end position="93"/>
    </location>
</feature>
<evidence type="ECO:0000313" key="2">
    <source>
        <dbReference type="EMBL" id="KAL3535185.1"/>
    </source>
</evidence>
<protein>
    <submittedName>
        <fullName evidence="2">Uncharacterized protein</fullName>
    </submittedName>
</protein>
<organism evidence="2 3">
    <name type="scientific">Cinchona calisaya</name>
    <dbReference type="NCBI Taxonomy" id="153742"/>
    <lineage>
        <taxon>Eukaryota</taxon>
        <taxon>Viridiplantae</taxon>
        <taxon>Streptophyta</taxon>
        <taxon>Embryophyta</taxon>
        <taxon>Tracheophyta</taxon>
        <taxon>Spermatophyta</taxon>
        <taxon>Magnoliopsida</taxon>
        <taxon>eudicotyledons</taxon>
        <taxon>Gunneridae</taxon>
        <taxon>Pentapetalae</taxon>
        <taxon>asterids</taxon>
        <taxon>lamiids</taxon>
        <taxon>Gentianales</taxon>
        <taxon>Rubiaceae</taxon>
        <taxon>Cinchonoideae</taxon>
        <taxon>Cinchoneae</taxon>
        <taxon>Cinchona</taxon>
    </lineage>
</organism>
<accession>A0ABD3AVG4</accession>
<dbReference type="AlphaFoldDB" id="A0ABD3AVG4"/>
<keyword evidence="1" id="KW-0812">Transmembrane</keyword>